<accession>A0ABU9TAB1</accession>
<protein>
    <recommendedName>
        <fullName evidence="3">Insulinase family protein</fullName>
    </recommendedName>
</protein>
<dbReference type="SUPFAM" id="SSF63411">
    <property type="entry name" value="LuxS/MPP-like metallohydrolase"/>
    <property type="match status" value="1"/>
</dbReference>
<evidence type="ECO:0000313" key="2">
    <source>
        <dbReference type="Proteomes" id="UP001477870"/>
    </source>
</evidence>
<gene>
    <name evidence="1" type="ORF">WNY59_13960</name>
</gene>
<dbReference type="Proteomes" id="UP001477870">
    <property type="component" value="Unassembled WGS sequence"/>
</dbReference>
<name>A0ABU9TAB1_9HYPH</name>
<organism evidence="1 2">
    <name type="scientific">Ahrensia kielensis</name>
    <dbReference type="NCBI Taxonomy" id="76980"/>
    <lineage>
        <taxon>Bacteria</taxon>
        <taxon>Pseudomonadati</taxon>
        <taxon>Pseudomonadota</taxon>
        <taxon>Alphaproteobacteria</taxon>
        <taxon>Hyphomicrobiales</taxon>
        <taxon>Ahrensiaceae</taxon>
        <taxon>Ahrensia</taxon>
    </lineage>
</organism>
<evidence type="ECO:0008006" key="3">
    <source>
        <dbReference type="Google" id="ProtNLM"/>
    </source>
</evidence>
<comment type="caution">
    <text evidence="1">The sequence shown here is derived from an EMBL/GenBank/DDBJ whole genome shotgun (WGS) entry which is preliminary data.</text>
</comment>
<evidence type="ECO:0000313" key="1">
    <source>
        <dbReference type="EMBL" id="MEM5502694.1"/>
    </source>
</evidence>
<dbReference type="Gene3D" id="3.30.830.10">
    <property type="entry name" value="Metalloenzyme, LuxS/M16 peptidase-like"/>
    <property type="match status" value="1"/>
</dbReference>
<dbReference type="EMBL" id="JBBMQO010000008">
    <property type="protein sequence ID" value="MEM5502694.1"/>
    <property type="molecule type" value="Genomic_DNA"/>
</dbReference>
<proteinExistence type="predicted"/>
<keyword evidence="2" id="KW-1185">Reference proteome</keyword>
<dbReference type="InterPro" id="IPR011249">
    <property type="entry name" value="Metalloenz_LuxS/M16"/>
</dbReference>
<reference evidence="1 2" key="1">
    <citation type="submission" date="2024-03" db="EMBL/GenBank/DDBJ databases">
        <title>Community enrichment and isolation of bacterial strains for fucoidan degradation.</title>
        <authorList>
            <person name="Sichert A."/>
        </authorList>
    </citation>
    <scope>NUCLEOTIDE SEQUENCE [LARGE SCALE GENOMIC DNA]</scope>
    <source>
        <strain evidence="1 2">AS62</strain>
    </source>
</reference>
<sequence length="397" mass="43921">MAKSPNKTISANVIFPAPTTSHPLLHYTEHLTWLNSIGKSKRSLDRHSNAWTSNYAVGYWLSGQPKDLPSILKQLKGVFDPITLPASFAEGERDIVMREYDYSTKGSLTAQAAEAMDAFLYKGNGIADSVIGTPSQIRSFKYEDAQALHMATHTPDKARLLITGDVTHRQIRSALKQAGWPTSNAANIKQTLPPFVLAEHEYDLLSYPDANAAPLLIWRRAIALPEPVSFDLLVAQTALLQDILTTNLPGGLAGPLRYDATIARYFNVQIDPIDDGNIEIEFSSSPDSGVTLTELQTAFEAQLRAIAAQGIPKATYDRVMVRFKEFWPDWLDKDKAAQWIADYTVSRVSSLREPLSERDLKKLKNALSLNTTNILLTHLAGEGRVVAAFIGPEETFK</sequence>